<dbReference type="PANTHER" id="PTHR35273:SF2">
    <property type="entry name" value="ALPHA-GALACTOSIDASE"/>
    <property type="match status" value="1"/>
</dbReference>
<reference evidence="3" key="1">
    <citation type="submission" date="2021-04" db="EMBL/GenBank/DDBJ databases">
        <title>Microbacterium tenobrionis sp. nov. and Microbacterium allomyrinae sp. nov., isolated from larvae of Tenobrio molitor and Allomyrina dichotoma, respectively.</title>
        <authorList>
            <person name="Lee S.D."/>
        </authorList>
    </citation>
    <scope>NUCLEOTIDE SEQUENCE</scope>
    <source>
        <strain evidence="3">YMB-B2</strain>
    </source>
</reference>
<keyword evidence="1" id="KW-0732">Signal</keyword>
<dbReference type="RefSeq" id="WP_227531310.1">
    <property type="nucleotide sequence ID" value="NZ_JAGTTM010000007.1"/>
</dbReference>
<dbReference type="AlphaFoldDB" id="A0A9X1LRK5"/>
<dbReference type="Pfam" id="PF03537">
    <property type="entry name" value="Glyco_hydro_114"/>
    <property type="match status" value="1"/>
</dbReference>
<feature type="domain" description="Glycoside-hydrolase family GH114 TIM-barrel" evidence="2">
    <location>
        <begin position="35"/>
        <end position="252"/>
    </location>
</feature>
<evidence type="ECO:0000313" key="4">
    <source>
        <dbReference type="Proteomes" id="UP001139289"/>
    </source>
</evidence>
<dbReference type="InterPro" id="IPR017853">
    <property type="entry name" value="GH"/>
</dbReference>
<protein>
    <submittedName>
        <fullName evidence="3">Endo alpha-1,4 polygalactosaminidase</fullName>
    </submittedName>
</protein>
<organism evidence="3 4">
    <name type="scientific">Microbacterium tenebrionis</name>
    <dbReference type="NCBI Taxonomy" id="2830665"/>
    <lineage>
        <taxon>Bacteria</taxon>
        <taxon>Bacillati</taxon>
        <taxon>Actinomycetota</taxon>
        <taxon>Actinomycetes</taxon>
        <taxon>Micrococcales</taxon>
        <taxon>Microbacteriaceae</taxon>
        <taxon>Microbacterium</taxon>
    </lineage>
</organism>
<dbReference type="InterPro" id="IPR004352">
    <property type="entry name" value="GH114_TIM-barrel"/>
</dbReference>
<name>A0A9X1LRK5_9MICO</name>
<keyword evidence="4" id="KW-1185">Reference proteome</keyword>
<dbReference type="Gene3D" id="3.20.20.70">
    <property type="entry name" value="Aldolase class I"/>
    <property type="match status" value="1"/>
</dbReference>
<gene>
    <name evidence="3" type="ORF">KEC56_13195</name>
</gene>
<evidence type="ECO:0000256" key="1">
    <source>
        <dbReference type="SAM" id="SignalP"/>
    </source>
</evidence>
<dbReference type="PROSITE" id="PS51257">
    <property type="entry name" value="PROKAR_LIPOPROTEIN"/>
    <property type="match status" value="1"/>
</dbReference>
<comment type="caution">
    <text evidence="3">The sequence shown here is derived from an EMBL/GenBank/DDBJ whole genome shotgun (WGS) entry which is preliminary data.</text>
</comment>
<evidence type="ECO:0000313" key="3">
    <source>
        <dbReference type="EMBL" id="MCC2030456.1"/>
    </source>
</evidence>
<accession>A0A9X1LRK5</accession>
<proteinExistence type="predicted"/>
<feature type="signal peptide" evidence="1">
    <location>
        <begin position="1"/>
        <end position="22"/>
    </location>
</feature>
<evidence type="ECO:0000259" key="2">
    <source>
        <dbReference type="Pfam" id="PF03537"/>
    </source>
</evidence>
<dbReference type="InterPro" id="IPR013785">
    <property type="entry name" value="Aldolase_TIM"/>
</dbReference>
<dbReference type="EMBL" id="JAGTTM010000007">
    <property type="protein sequence ID" value="MCC2030456.1"/>
    <property type="molecule type" value="Genomic_DNA"/>
</dbReference>
<feature type="chain" id="PRO_5040828373" evidence="1">
    <location>
        <begin position="23"/>
        <end position="264"/>
    </location>
</feature>
<dbReference type="SUPFAM" id="SSF51445">
    <property type="entry name" value="(Trans)glycosidases"/>
    <property type="match status" value="1"/>
</dbReference>
<dbReference type="Proteomes" id="UP001139289">
    <property type="component" value="Unassembled WGS sequence"/>
</dbReference>
<dbReference type="PANTHER" id="PTHR35273">
    <property type="entry name" value="ALPHA-1,4 POLYGALACTOSAMINIDASE, PUTATIVE (AFU_ORTHOLOGUE AFUA_3G07890)-RELATED"/>
    <property type="match status" value="1"/>
</dbReference>
<sequence>MRSRTWPVPAILAVLLTGCANGAAEPVPPPPDAAFDYQLGGAYEPAAGVEIVVRDRTTSPHPDLYSVCYVNAFQTQPGDEAAWPETALLTDGSGVRIVDPDWPDEVLLDIADPEGAAVVVDRIGGWVHGCAADGFDAVEFDNLDSFTRSNGALSQEDAVAVAKELVDIAHASGLAAAQKNAAEHALALRDDAGFDFAVAEECAAYGECTAYTDVYATVLDIEYTDNLPESFEVLCARPGTPRAAIVRDRDLTRPGDSAYVRGTC</sequence>